<dbReference type="InterPro" id="IPR015943">
    <property type="entry name" value="WD40/YVTN_repeat-like_dom_sf"/>
</dbReference>
<feature type="repeat" description="WD" evidence="3">
    <location>
        <begin position="386"/>
        <end position="402"/>
    </location>
</feature>
<dbReference type="OrthoDB" id="10251381at2759"/>
<dbReference type="SMART" id="SM00320">
    <property type="entry name" value="WD40"/>
    <property type="match status" value="2"/>
</dbReference>
<feature type="region of interest" description="Disordered" evidence="4">
    <location>
        <begin position="235"/>
        <end position="260"/>
    </location>
</feature>
<evidence type="ECO:0000313" key="6">
    <source>
        <dbReference type="Proteomes" id="UP000324800"/>
    </source>
</evidence>
<keyword evidence="2" id="KW-0677">Repeat</keyword>
<dbReference type="PANTHER" id="PTHR15653">
    <property type="entry name" value="STRIATIN"/>
    <property type="match status" value="1"/>
</dbReference>
<gene>
    <name evidence="5" type="ORF">EZS28_029490</name>
</gene>
<evidence type="ECO:0000256" key="1">
    <source>
        <dbReference type="ARBA" id="ARBA00022574"/>
    </source>
</evidence>
<dbReference type="InterPro" id="IPR051488">
    <property type="entry name" value="WD_repeat_striatin"/>
</dbReference>
<dbReference type="Gene3D" id="2.130.10.10">
    <property type="entry name" value="YVTN repeat-like/Quinoprotein amine dehydrogenase"/>
    <property type="match status" value="2"/>
</dbReference>
<accession>A0A5J4UXH9</accession>
<evidence type="ECO:0000256" key="2">
    <source>
        <dbReference type="ARBA" id="ARBA00022737"/>
    </source>
</evidence>
<reference evidence="5 6" key="1">
    <citation type="submission" date="2019-03" db="EMBL/GenBank/DDBJ databases">
        <title>Single cell metagenomics reveals metabolic interactions within the superorganism composed of flagellate Streblomastix strix and complex community of Bacteroidetes bacteria on its surface.</title>
        <authorList>
            <person name="Treitli S.C."/>
            <person name="Kolisko M."/>
            <person name="Husnik F."/>
            <person name="Keeling P."/>
            <person name="Hampl V."/>
        </authorList>
    </citation>
    <scope>NUCLEOTIDE SEQUENCE [LARGE SCALE GENOMIC DNA]</scope>
    <source>
        <strain evidence="5">ST1C</strain>
    </source>
</reference>
<name>A0A5J4UXH9_9EUKA</name>
<dbReference type="AlphaFoldDB" id="A0A5J4UXH9"/>
<sequence>MARARLDAKKAQFIELRLETADLRKTADDLKKRQPILKDVETPQNLNEKEKEVEQEQQQDVNQKDMLPPDQKQDGLDQNNPNLGIISFNDRRYNANDELINQGLTTRENPDYYQKMEAVAQMYHNNDPRYFVHMHLAAVRDIALHPQLMLLASVSDDGTACLTDVSHAVKSQVSYESQQQNIPNRLLIMSGSQSQYSHQSTSSSFPQQSKTYLQPTFSQPSQIQIKLLDPKWHYKPSSQNSIKQTKALDKQQGKSQINKRYNQQRPLCVKFLPYLESSNNKQRKQQDNSITKSSQSKGSQSNPKRLPHDLGCFVMGDNNGKITVMALPDPKTQMINQLGKLEKNKMFEFDAHSDAVWSIDESSQPNGIFNGSILPQSGSKLTQTRIVSASADGTVKLWNINTDGIPGQPSGNVIIYHQMQQEFKHTPSIASSVLRDWNSQRSKANDDELIKIFKPIEQIKDKWQDSDIPTQVIFDPMNVANIIVGYVSGDLVRYDIEKGEYNWNRIGK</sequence>
<evidence type="ECO:0000313" key="5">
    <source>
        <dbReference type="EMBL" id="KAA6374983.1"/>
    </source>
</evidence>
<feature type="compositionally biased region" description="Polar residues" evidence="4">
    <location>
        <begin position="287"/>
        <end position="303"/>
    </location>
</feature>
<evidence type="ECO:0000256" key="3">
    <source>
        <dbReference type="PROSITE-ProRule" id="PRU00221"/>
    </source>
</evidence>
<dbReference type="PROSITE" id="PS00678">
    <property type="entry name" value="WD_REPEATS_1"/>
    <property type="match status" value="1"/>
</dbReference>
<dbReference type="Pfam" id="PF00400">
    <property type="entry name" value="WD40"/>
    <property type="match status" value="2"/>
</dbReference>
<comment type="caution">
    <text evidence="5">The sequence shown here is derived from an EMBL/GenBank/DDBJ whole genome shotgun (WGS) entry which is preliminary data.</text>
</comment>
<feature type="compositionally biased region" description="Low complexity" evidence="4">
    <location>
        <begin position="56"/>
        <end position="65"/>
    </location>
</feature>
<feature type="region of interest" description="Disordered" evidence="4">
    <location>
        <begin position="278"/>
        <end position="310"/>
    </location>
</feature>
<dbReference type="SUPFAM" id="SSF50978">
    <property type="entry name" value="WD40 repeat-like"/>
    <property type="match status" value="1"/>
</dbReference>
<dbReference type="PANTHER" id="PTHR15653:SF0">
    <property type="entry name" value="CONNECTOR OF KINASE TO AP-1, ISOFORM E"/>
    <property type="match status" value="1"/>
</dbReference>
<dbReference type="PROSITE" id="PS50082">
    <property type="entry name" value="WD_REPEATS_2"/>
    <property type="match status" value="1"/>
</dbReference>
<feature type="region of interest" description="Disordered" evidence="4">
    <location>
        <begin position="24"/>
        <end position="87"/>
    </location>
</feature>
<dbReference type="InterPro" id="IPR036322">
    <property type="entry name" value="WD40_repeat_dom_sf"/>
</dbReference>
<evidence type="ECO:0000256" key="4">
    <source>
        <dbReference type="SAM" id="MobiDB-lite"/>
    </source>
</evidence>
<dbReference type="InterPro" id="IPR001680">
    <property type="entry name" value="WD40_rpt"/>
</dbReference>
<dbReference type="EMBL" id="SNRW01011565">
    <property type="protein sequence ID" value="KAA6374983.1"/>
    <property type="molecule type" value="Genomic_DNA"/>
</dbReference>
<protein>
    <submittedName>
        <fullName evidence="5">Uncharacterized protein</fullName>
    </submittedName>
</protein>
<organism evidence="5 6">
    <name type="scientific">Streblomastix strix</name>
    <dbReference type="NCBI Taxonomy" id="222440"/>
    <lineage>
        <taxon>Eukaryota</taxon>
        <taxon>Metamonada</taxon>
        <taxon>Preaxostyla</taxon>
        <taxon>Oxymonadida</taxon>
        <taxon>Streblomastigidae</taxon>
        <taxon>Streblomastix</taxon>
    </lineage>
</organism>
<dbReference type="InterPro" id="IPR019775">
    <property type="entry name" value="WD40_repeat_CS"/>
</dbReference>
<proteinExistence type="predicted"/>
<keyword evidence="1 3" id="KW-0853">WD repeat</keyword>
<dbReference type="Proteomes" id="UP000324800">
    <property type="component" value="Unassembled WGS sequence"/>
</dbReference>
<feature type="compositionally biased region" description="Basic and acidic residues" evidence="4">
    <location>
        <begin position="24"/>
        <end position="54"/>
    </location>
</feature>